<dbReference type="InterPro" id="IPR000073">
    <property type="entry name" value="AB_hydrolase_1"/>
</dbReference>
<evidence type="ECO:0000259" key="1">
    <source>
        <dbReference type="Pfam" id="PF00561"/>
    </source>
</evidence>
<proteinExistence type="predicted"/>
<dbReference type="InterPro" id="IPR029058">
    <property type="entry name" value="AB_hydrolase_fold"/>
</dbReference>
<sequence>MAERRLTTSVSGCDIDLITVGNGPTLLFLHGGEGPDVPTDAYIKALAKHFTVIAPWHPGFGRRSRGERLREISDLAYLYLDLVEQQNIKNGVLVGSSFGGWIAAEMMVRNSSAFSQLVLSAPLGIKVRDRESRDIEDVFALTDEEFRAIAYADPSQGYQDLASLSDEDLTGYFRSRESLAFFCWKPYMHNPQLKNWLHRIKIPTLLVSGAKDRVVFDGYYTAYSSYLPLCTHHTLDGAGHFPHVEQTEEFVRILRDHYNVRVAPTASVV</sequence>
<dbReference type="PANTHER" id="PTHR43194">
    <property type="entry name" value="HYDROLASE ALPHA/BETA FOLD FAMILY"/>
    <property type="match status" value="1"/>
</dbReference>
<reference evidence="2 3" key="1">
    <citation type="submission" date="2017-05" db="EMBL/GenBank/DDBJ databases">
        <title>Full genome sequence of Pseudorhodoplanes sinuspersici.</title>
        <authorList>
            <person name="Dastgheib S.M.M."/>
            <person name="Shavandi M."/>
            <person name="Tirandaz H."/>
        </authorList>
    </citation>
    <scope>NUCLEOTIDE SEQUENCE [LARGE SCALE GENOMIC DNA]</scope>
    <source>
        <strain evidence="2 3">RIPI110</strain>
    </source>
</reference>
<feature type="domain" description="AB hydrolase-1" evidence="1">
    <location>
        <begin position="24"/>
        <end position="245"/>
    </location>
</feature>
<dbReference type="EMBL" id="CP021112">
    <property type="protein sequence ID" value="ARP98010.1"/>
    <property type="molecule type" value="Genomic_DNA"/>
</dbReference>
<dbReference type="PANTHER" id="PTHR43194:SF2">
    <property type="entry name" value="PEROXISOMAL MEMBRANE PROTEIN LPX1"/>
    <property type="match status" value="1"/>
</dbReference>
<dbReference type="InterPro" id="IPR050228">
    <property type="entry name" value="Carboxylesterase_BioH"/>
</dbReference>
<dbReference type="Proteomes" id="UP000194137">
    <property type="component" value="Chromosome"/>
</dbReference>
<dbReference type="AlphaFoldDB" id="A0A1W6ZLL3"/>
<name>A0A1W6ZLL3_9HYPH</name>
<accession>A0A1W6ZLL3</accession>
<dbReference type="SUPFAM" id="SSF53474">
    <property type="entry name" value="alpha/beta-Hydrolases"/>
    <property type="match status" value="1"/>
</dbReference>
<evidence type="ECO:0000313" key="3">
    <source>
        <dbReference type="Proteomes" id="UP000194137"/>
    </source>
</evidence>
<dbReference type="Gene3D" id="3.40.50.1820">
    <property type="entry name" value="alpha/beta hydrolase"/>
    <property type="match status" value="1"/>
</dbReference>
<dbReference type="KEGG" id="psin:CAK95_02135"/>
<organism evidence="2 3">
    <name type="scientific">Pseudorhodoplanes sinuspersici</name>
    <dbReference type="NCBI Taxonomy" id="1235591"/>
    <lineage>
        <taxon>Bacteria</taxon>
        <taxon>Pseudomonadati</taxon>
        <taxon>Pseudomonadota</taxon>
        <taxon>Alphaproteobacteria</taxon>
        <taxon>Hyphomicrobiales</taxon>
        <taxon>Pseudorhodoplanes</taxon>
    </lineage>
</organism>
<keyword evidence="3" id="KW-1185">Reference proteome</keyword>
<gene>
    <name evidence="2" type="ORF">CAK95_02135</name>
</gene>
<dbReference type="PRINTS" id="PR00111">
    <property type="entry name" value="ABHYDROLASE"/>
</dbReference>
<evidence type="ECO:0000313" key="2">
    <source>
        <dbReference type="EMBL" id="ARP98010.1"/>
    </source>
</evidence>
<dbReference type="STRING" id="1235591.CAK95_02135"/>
<protein>
    <recommendedName>
        <fullName evidence="1">AB hydrolase-1 domain-containing protein</fullName>
    </recommendedName>
</protein>
<dbReference type="Pfam" id="PF00561">
    <property type="entry name" value="Abhydrolase_1"/>
    <property type="match status" value="1"/>
</dbReference>